<dbReference type="AlphaFoldDB" id="A0ABD3RU90"/>
<protein>
    <recommendedName>
        <fullName evidence="4">EF-hand domain-containing protein</fullName>
    </recommendedName>
</protein>
<evidence type="ECO:0000313" key="2">
    <source>
        <dbReference type="EMBL" id="KAL3815516.1"/>
    </source>
</evidence>
<keyword evidence="1" id="KW-0472">Membrane</keyword>
<evidence type="ECO:0000256" key="1">
    <source>
        <dbReference type="SAM" id="Phobius"/>
    </source>
</evidence>
<reference evidence="2 3" key="1">
    <citation type="submission" date="2024-10" db="EMBL/GenBank/DDBJ databases">
        <title>Updated reference genomes for cyclostephanoid diatoms.</title>
        <authorList>
            <person name="Roberts W.R."/>
            <person name="Alverson A.J."/>
        </authorList>
    </citation>
    <scope>NUCLEOTIDE SEQUENCE [LARGE SCALE GENOMIC DNA]</scope>
    <source>
        <strain evidence="2 3">AJA228-03</strain>
    </source>
</reference>
<keyword evidence="1" id="KW-1133">Transmembrane helix</keyword>
<keyword evidence="3" id="KW-1185">Reference proteome</keyword>
<keyword evidence="1" id="KW-0812">Transmembrane</keyword>
<accession>A0ABD3RU90</accession>
<dbReference type="EMBL" id="JALLPB020000195">
    <property type="protein sequence ID" value="KAL3815516.1"/>
    <property type="molecule type" value="Genomic_DNA"/>
</dbReference>
<evidence type="ECO:0000313" key="3">
    <source>
        <dbReference type="Proteomes" id="UP001530377"/>
    </source>
</evidence>
<dbReference type="Proteomes" id="UP001530377">
    <property type="component" value="Unassembled WGS sequence"/>
</dbReference>
<feature type="transmembrane region" description="Helical" evidence="1">
    <location>
        <begin position="240"/>
        <end position="260"/>
    </location>
</feature>
<organism evidence="2 3">
    <name type="scientific">Cyclostephanos tholiformis</name>
    <dbReference type="NCBI Taxonomy" id="382380"/>
    <lineage>
        <taxon>Eukaryota</taxon>
        <taxon>Sar</taxon>
        <taxon>Stramenopiles</taxon>
        <taxon>Ochrophyta</taxon>
        <taxon>Bacillariophyta</taxon>
        <taxon>Coscinodiscophyceae</taxon>
        <taxon>Thalassiosirophycidae</taxon>
        <taxon>Stephanodiscales</taxon>
        <taxon>Stephanodiscaceae</taxon>
        <taxon>Cyclostephanos</taxon>
    </lineage>
</organism>
<proteinExistence type="predicted"/>
<name>A0ABD3RU90_9STRA</name>
<comment type="caution">
    <text evidence="2">The sequence shown here is derived from an EMBL/GenBank/DDBJ whole genome shotgun (WGS) entry which is preliminary data.</text>
</comment>
<evidence type="ECO:0008006" key="4">
    <source>
        <dbReference type="Google" id="ProtNLM"/>
    </source>
</evidence>
<gene>
    <name evidence="2" type="ORF">ACHAXA_007372</name>
</gene>
<sequence length="508" mass="54880">MVLKPHNISLAVQLLIPRTMKLPAALVALSFQIAQGRCLQTADAPPTYTPEECVLWFNLVVSTFDADESGGLSSDEYFEVLSYLGPATTATSYAEMDLNAKLSFTTMACSCVSLGLGEDCCAGKDAEIPVSVSSTADDPAVEAYLANVCNVLATGMVNVSMPSSVGAVTKPTTAISFTEPTVSAGVPSDGGALLGTNDAMAAASEESEPTTTVAPDPAVIVTAATVEGPVESEKSGLSNVTLVFIILGLVIIPSAIVAAFTKYRKTKDVRPRQASLSIKAGDDEWYEPVENQKSLAASDAIVAAVMSGEVSDPAVIEEEVRVLVEETKTPKSVDELLKAYAGREMDLLKHMRKMKALQDKNDAICAEVSDLCQKVTPHMTPEELLEKYEGREDMLLKHLRKLWALKQSDDERKAMRAKVIAYCEELSLLDSCDELLAAFEGREHELLNNLAIRKAKVETIAEVKMIIDELALSTKENELLSTFDGREKELLENLTKMKANKEIEAKNF</sequence>